<dbReference type="CDD" id="cd00090">
    <property type="entry name" value="HTH_ARSR"/>
    <property type="match status" value="1"/>
</dbReference>
<dbReference type="Proteomes" id="UP000246132">
    <property type="component" value="Unassembled WGS sequence"/>
</dbReference>
<gene>
    <name evidence="2" type="ORF">DEM25_013770</name>
</gene>
<name>A0A3A8AEM2_9HYPH</name>
<dbReference type="PRINTS" id="PR00778">
    <property type="entry name" value="HTHARSR"/>
</dbReference>
<dbReference type="EMBL" id="QFWV02000008">
    <property type="protein sequence ID" value="RKF06110.1"/>
    <property type="molecule type" value="Genomic_DNA"/>
</dbReference>
<feature type="domain" description="HTH arsR-type" evidence="1">
    <location>
        <begin position="2"/>
        <end position="97"/>
    </location>
</feature>
<dbReference type="InterPro" id="IPR001845">
    <property type="entry name" value="HTH_ArsR_DNA-bd_dom"/>
</dbReference>
<accession>A0A3A8AEM2</accession>
<dbReference type="InterPro" id="IPR036390">
    <property type="entry name" value="WH_DNA-bd_sf"/>
</dbReference>
<dbReference type="NCBIfam" id="NF033788">
    <property type="entry name" value="HTH_metalloreg"/>
    <property type="match status" value="1"/>
</dbReference>
<dbReference type="AlphaFoldDB" id="A0A3A8AEM2"/>
<dbReference type="SMART" id="SM00418">
    <property type="entry name" value="HTH_ARSR"/>
    <property type="match status" value="1"/>
</dbReference>
<sequence>MLNNSDPQMLDATFAALADPTRRAVLAQLADKGEATVTELAEPFDMSLPGFSRHLKVLEKAGLIERSRQAQFRPCTINPEPLKEASDWLADYRKLWEARFDRLDALLAELQSDPTQTAKEDHGDPSK</sequence>
<reference evidence="2 3" key="1">
    <citation type="journal article" date="2018" name="Int. J. Syst. Bacteriol.">
        <title>Oceaniradius stylonemae gen. nov., sp. nov., isolated from a red alga, Stylonema cornu-cervi.</title>
        <authorList>
            <person name="Jeong S."/>
        </authorList>
    </citation>
    <scope>NUCLEOTIDE SEQUENCE [LARGE SCALE GENOMIC DNA]</scope>
    <source>
        <strain evidence="2 3">StC1</strain>
    </source>
</reference>
<comment type="caution">
    <text evidence="2">The sequence shown here is derived from an EMBL/GenBank/DDBJ whole genome shotgun (WGS) entry which is preliminary data.</text>
</comment>
<organism evidence="2 3">
    <name type="scientific">Oceaniradius stylonematis</name>
    <dbReference type="NCBI Taxonomy" id="2184161"/>
    <lineage>
        <taxon>Bacteria</taxon>
        <taxon>Pseudomonadati</taxon>
        <taxon>Pseudomonadota</taxon>
        <taxon>Alphaproteobacteria</taxon>
        <taxon>Hyphomicrobiales</taxon>
        <taxon>Ahrensiaceae</taxon>
        <taxon>Oceaniradius</taxon>
    </lineage>
</organism>
<protein>
    <submittedName>
        <fullName evidence="2">Transcriptional regulator</fullName>
    </submittedName>
</protein>
<dbReference type="SUPFAM" id="SSF46785">
    <property type="entry name" value="Winged helix' DNA-binding domain"/>
    <property type="match status" value="1"/>
</dbReference>
<evidence type="ECO:0000313" key="2">
    <source>
        <dbReference type="EMBL" id="RKF06110.1"/>
    </source>
</evidence>
<dbReference type="GO" id="GO:0003700">
    <property type="term" value="F:DNA-binding transcription factor activity"/>
    <property type="evidence" value="ECO:0007669"/>
    <property type="project" value="InterPro"/>
</dbReference>
<proteinExistence type="predicted"/>
<dbReference type="PANTHER" id="PTHR38600">
    <property type="entry name" value="TRANSCRIPTIONAL REGULATORY PROTEIN"/>
    <property type="match status" value="1"/>
</dbReference>
<dbReference type="Pfam" id="PF12840">
    <property type="entry name" value="HTH_20"/>
    <property type="match status" value="1"/>
</dbReference>
<dbReference type="InterPro" id="IPR036388">
    <property type="entry name" value="WH-like_DNA-bd_sf"/>
</dbReference>
<evidence type="ECO:0000259" key="1">
    <source>
        <dbReference type="PROSITE" id="PS50987"/>
    </source>
</evidence>
<dbReference type="OrthoDB" id="9790747at2"/>
<evidence type="ECO:0000313" key="3">
    <source>
        <dbReference type="Proteomes" id="UP000246132"/>
    </source>
</evidence>
<dbReference type="InterPro" id="IPR011991">
    <property type="entry name" value="ArsR-like_HTH"/>
</dbReference>
<dbReference type="PANTHER" id="PTHR38600:SF2">
    <property type="entry name" value="SLL0088 PROTEIN"/>
    <property type="match status" value="1"/>
</dbReference>
<keyword evidence="3" id="KW-1185">Reference proteome</keyword>
<dbReference type="PROSITE" id="PS50987">
    <property type="entry name" value="HTH_ARSR_2"/>
    <property type="match status" value="1"/>
</dbReference>
<dbReference type="Gene3D" id="1.10.10.10">
    <property type="entry name" value="Winged helix-like DNA-binding domain superfamily/Winged helix DNA-binding domain"/>
    <property type="match status" value="1"/>
</dbReference>